<proteinExistence type="predicted"/>
<reference evidence="1 2" key="1">
    <citation type="journal article" date="2024" name="Chem. Sci.">
        <title>Discovery of megapolipeptins by genome mining of a Burkholderiales bacteria collection.</title>
        <authorList>
            <person name="Paulo B.S."/>
            <person name="Recchia M.J.J."/>
            <person name="Lee S."/>
            <person name="Fergusson C.H."/>
            <person name="Romanowski S.B."/>
            <person name="Hernandez A."/>
            <person name="Krull N."/>
            <person name="Liu D.Y."/>
            <person name="Cavanagh H."/>
            <person name="Bos A."/>
            <person name="Gray C.A."/>
            <person name="Murphy B.T."/>
            <person name="Linington R.G."/>
            <person name="Eustaquio A.S."/>
        </authorList>
    </citation>
    <scope>NUCLEOTIDE SEQUENCE [LARGE SCALE GENOMIC DNA]</scope>
    <source>
        <strain evidence="1 2">RL16-012-BIC-B</strain>
    </source>
</reference>
<evidence type="ECO:0000313" key="2">
    <source>
        <dbReference type="Proteomes" id="UP001629249"/>
    </source>
</evidence>
<accession>A0ABW8ZLI3</accession>
<gene>
    <name evidence="1" type="ORF">PQR66_09040</name>
</gene>
<protein>
    <submittedName>
        <fullName evidence="1">DUF6190 family protein</fullName>
    </submittedName>
</protein>
<dbReference type="Pfam" id="PF19689">
    <property type="entry name" value="DUF6190"/>
    <property type="match status" value="1"/>
</dbReference>
<dbReference type="EMBL" id="JAQQFN010000005">
    <property type="protein sequence ID" value="MFL9883168.1"/>
    <property type="molecule type" value="Genomic_DNA"/>
</dbReference>
<dbReference type="RefSeq" id="WP_408326377.1">
    <property type="nucleotide sequence ID" value="NZ_JAQQFH010000002.1"/>
</dbReference>
<dbReference type="InterPro" id="IPR045685">
    <property type="entry name" value="DUF6190"/>
</dbReference>
<dbReference type="Proteomes" id="UP001629249">
    <property type="component" value="Unassembled WGS sequence"/>
</dbReference>
<comment type="caution">
    <text evidence="1">The sequence shown here is derived from an EMBL/GenBank/DDBJ whole genome shotgun (WGS) entry which is preliminary data.</text>
</comment>
<evidence type="ECO:0000313" key="1">
    <source>
        <dbReference type="EMBL" id="MFL9883168.1"/>
    </source>
</evidence>
<sequence>MRSAEPYAPEFFDASVFLGMNSDNETIRIACKNFFASRMDGELMTSLDQVGACDDMIWGYSREQQDVYYPFMDLLHSVVAIRRQPYSEGELQRAAQNPDLEGLNASQRLLYSKVNAAGGRLYSLRPSLLARRDLSVSVPPPGSERFFPSPMEALYQASLVLRVPLAELRA</sequence>
<organism evidence="1 2">
    <name type="scientific">Paraburkholderia agricolaris</name>
    <dbReference type="NCBI Taxonomy" id="2152888"/>
    <lineage>
        <taxon>Bacteria</taxon>
        <taxon>Pseudomonadati</taxon>
        <taxon>Pseudomonadota</taxon>
        <taxon>Betaproteobacteria</taxon>
        <taxon>Burkholderiales</taxon>
        <taxon>Burkholderiaceae</taxon>
        <taxon>Paraburkholderia</taxon>
    </lineage>
</organism>
<keyword evidence="2" id="KW-1185">Reference proteome</keyword>
<name>A0ABW8ZLI3_9BURK</name>